<dbReference type="RefSeq" id="WP_198073985.1">
    <property type="nucleotide sequence ID" value="NZ_JAEDAE010000001.1"/>
</dbReference>
<comment type="caution">
    <text evidence="1">The sequence shown here is derived from an EMBL/GenBank/DDBJ whole genome shotgun (WGS) entry which is preliminary data.</text>
</comment>
<protein>
    <recommendedName>
        <fullName evidence="3">STAS domain-containing protein</fullName>
    </recommendedName>
</protein>
<organism evidence="1 2">
    <name type="scientific">Hymenobacter negativus</name>
    <dbReference type="NCBI Taxonomy" id="2795026"/>
    <lineage>
        <taxon>Bacteria</taxon>
        <taxon>Pseudomonadati</taxon>
        <taxon>Bacteroidota</taxon>
        <taxon>Cytophagia</taxon>
        <taxon>Cytophagales</taxon>
        <taxon>Hymenobacteraceae</taxon>
        <taxon>Hymenobacter</taxon>
    </lineage>
</organism>
<dbReference type="SUPFAM" id="SSF52091">
    <property type="entry name" value="SpoIIaa-like"/>
    <property type="match status" value="1"/>
</dbReference>
<dbReference type="Proteomes" id="UP000625631">
    <property type="component" value="Unassembled WGS sequence"/>
</dbReference>
<keyword evidence="2" id="KW-1185">Reference proteome</keyword>
<name>A0ABS0Q1N1_9BACT</name>
<reference evidence="1 2" key="1">
    <citation type="submission" date="2020-12" db="EMBL/GenBank/DDBJ databases">
        <title>Hymenobacter sp.</title>
        <authorList>
            <person name="Kim M.K."/>
        </authorList>
    </citation>
    <scope>NUCLEOTIDE SEQUENCE [LARGE SCALE GENOMIC DNA]</scope>
    <source>
        <strain evidence="1 2">BT442</strain>
    </source>
</reference>
<evidence type="ECO:0000313" key="1">
    <source>
        <dbReference type="EMBL" id="MBH8556552.1"/>
    </source>
</evidence>
<dbReference type="Gene3D" id="3.30.750.24">
    <property type="entry name" value="STAS domain"/>
    <property type="match status" value="1"/>
</dbReference>
<dbReference type="EMBL" id="JAEDAE010000001">
    <property type="protein sequence ID" value="MBH8556552.1"/>
    <property type="molecule type" value="Genomic_DNA"/>
</dbReference>
<proteinExistence type="predicted"/>
<evidence type="ECO:0008006" key="3">
    <source>
        <dbReference type="Google" id="ProtNLM"/>
    </source>
</evidence>
<accession>A0ABS0Q1N1</accession>
<evidence type="ECO:0000313" key="2">
    <source>
        <dbReference type="Proteomes" id="UP000625631"/>
    </source>
</evidence>
<dbReference type="InterPro" id="IPR036513">
    <property type="entry name" value="STAS_dom_sf"/>
</dbReference>
<gene>
    <name evidence="1" type="ORF">I7X13_00735</name>
</gene>
<sequence>MKSFILPFRTSTSWTAAPGTLNLDEPNAVLRARALAFSLGASSLHIDCSRLACQRALGVGYVVSQLLLLHRAGAKVWLRNVNAPLRRCLDLLRLNSLFQIEEAW</sequence>